<dbReference type="Pfam" id="PF13516">
    <property type="entry name" value="LRR_6"/>
    <property type="match status" value="3"/>
</dbReference>
<evidence type="ECO:0000313" key="4">
    <source>
        <dbReference type="EMBL" id="KAL0394096.1"/>
    </source>
</evidence>
<dbReference type="Gene3D" id="3.80.10.10">
    <property type="entry name" value="Ribonuclease Inhibitor"/>
    <property type="match status" value="2"/>
</dbReference>
<organism evidence="4">
    <name type="scientific">Sesamum latifolium</name>
    <dbReference type="NCBI Taxonomy" id="2727402"/>
    <lineage>
        <taxon>Eukaryota</taxon>
        <taxon>Viridiplantae</taxon>
        <taxon>Streptophyta</taxon>
        <taxon>Embryophyta</taxon>
        <taxon>Tracheophyta</taxon>
        <taxon>Spermatophyta</taxon>
        <taxon>Magnoliopsida</taxon>
        <taxon>eudicotyledons</taxon>
        <taxon>Gunneridae</taxon>
        <taxon>Pentapetalae</taxon>
        <taxon>asterids</taxon>
        <taxon>lamiids</taxon>
        <taxon>Lamiales</taxon>
        <taxon>Pedaliaceae</taxon>
        <taxon>Sesamum</taxon>
    </lineage>
</organism>
<dbReference type="InterPro" id="IPR026564">
    <property type="entry name" value="Transcrip_reg_TACO1-like_dom3"/>
</dbReference>
<reference evidence="4" key="1">
    <citation type="submission" date="2020-06" db="EMBL/GenBank/DDBJ databases">
        <authorList>
            <person name="Li T."/>
            <person name="Hu X."/>
            <person name="Zhang T."/>
            <person name="Song X."/>
            <person name="Zhang H."/>
            <person name="Dai N."/>
            <person name="Sheng W."/>
            <person name="Hou X."/>
            <person name="Wei L."/>
        </authorList>
    </citation>
    <scope>NUCLEOTIDE SEQUENCE</scope>
    <source>
        <strain evidence="4">KEN1</strain>
        <tissue evidence="4">Leaf</tissue>
    </source>
</reference>
<dbReference type="InterPro" id="IPR049083">
    <property type="entry name" value="TACO1_YebC_N"/>
</dbReference>
<dbReference type="Pfam" id="PF01709">
    <property type="entry name" value="Transcrip_reg"/>
    <property type="match status" value="1"/>
</dbReference>
<evidence type="ECO:0000256" key="1">
    <source>
        <dbReference type="ARBA" id="ARBA00008724"/>
    </source>
</evidence>
<dbReference type="InterPro" id="IPR006553">
    <property type="entry name" value="Leu-rich_rpt_Cys-con_subtyp"/>
</dbReference>
<comment type="similarity">
    <text evidence="1">Belongs to the TACO1 family.</text>
</comment>
<dbReference type="InterPro" id="IPR048300">
    <property type="entry name" value="TACO1_YebC-like_2nd/3rd_dom"/>
</dbReference>
<name>A0AAW2SR24_9LAMI</name>
<dbReference type="InterPro" id="IPR029072">
    <property type="entry name" value="YebC-like"/>
</dbReference>
<dbReference type="SUPFAM" id="SSF52047">
    <property type="entry name" value="RNI-like"/>
    <property type="match status" value="1"/>
</dbReference>
<comment type="caution">
    <text evidence="4">The sequence shown here is derived from an EMBL/GenBank/DDBJ whole genome shotgun (WGS) entry which is preliminary data.</text>
</comment>
<gene>
    <name evidence="4" type="ORF">Slati_4375800</name>
</gene>
<accession>A0AAW2SR24</accession>
<dbReference type="Pfam" id="PF20772">
    <property type="entry name" value="TACO1_YebC_N"/>
    <property type="match status" value="1"/>
</dbReference>
<evidence type="ECO:0000259" key="3">
    <source>
        <dbReference type="Pfam" id="PF20772"/>
    </source>
</evidence>
<sequence>MRLCNWEKGDFYCQNVKKDDFDDEGLGDIAKGCCDLEAIVLRRRSGIGNGGVASLGGSRNLRTLDLGWCRKVSDEALDSIGGLDHLESLDLQGCWLITDRLNLSWLVNVSDVTLVGLAQNCKHLEDLDLTGCELVSGAGIRAFSSHDSLKELVLIHCGYGFSGYDLEELVLGCTSLECIVLDQRLRIWIPKAFGSLLVRFSNGVPLKPSNSFSHHVLLSRKLSSLSWYSSSGTWASFSGINYGNSDRKISTCPPLCMGRRSCKIAGRKTAQDAKKAKLYARFGKEVVSAVKKGGSSPVSNTTLAALFEKAKELDIPRDIIDRNIKRASEKGQEAYIEKFYEVYGYGGAGMIVQVLTDKVNRSVAAVREVVKDYGGKMADSGSIMFKFKRARVVTVKATDADKDQLLAIALDAGADDVIEPSTDEDDIEEDAERHYKIVTSLDNYTPILTKLREEGIPFETDSGFELLPLTPIEVDDEAMDLNKELMSKLLELDDVDAVYTDQK</sequence>
<dbReference type="InterPro" id="IPR001611">
    <property type="entry name" value="Leu-rich_rpt"/>
</dbReference>
<dbReference type="AlphaFoldDB" id="A0AAW2SR24"/>
<evidence type="ECO:0000259" key="2">
    <source>
        <dbReference type="Pfam" id="PF01709"/>
    </source>
</evidence>
<protein>
    <submittedName>
        <fullName evidence="4">Transcriptional regulatory protein</fullName>
    </submittedName>
</protein>
<reference evidence="4" key="2">
    <citation type="journal article" date="2024" name="Plant">
        <title>Genomic evolution and insights into agronomic trait innovations of Sesamum species.</title>
        <authorList>
            <person name="Miao H."/>
            <person name="Wang L."/>
            <person name="Qu L."/>
            <person name="Liu H."/>
            <person name="Sun Y."/>
            <person name="Le M."/>
            <person name="Wang Q."/>
            <person name="Wei S."/>
            <person name="Zheng Y."/>
            <person name="Lin W."/>
            <person name="Duan Y."/>
            <person name="Cao H."/>
            <person name="Xiong S."/>
            <person name="Wang X."/>
            <person name="Wei L."/>
            <person name="Li C."/>
            <person name="Ma Q."/>
            <person name="Ju M."/>
            <person name="Zhao R."/>
            <person name="Li G."/>
            <person name="Mu C."/>
            <person name="Tian Q."/>
            <person name="Mei H."/>
            <person name="Zhang T."/>
            <person name="Gao T."/>
            <person name="Zhang H."/>
        </authorList>
    </citation>
    <scope>NUCLEOTIDE SEQUENCE</scope>
    <source>
        <strain evidence="4">KEN1</strain>
    </source>
</reference>
<dbReference type="HAMAP" id="MF_00693">
    <property type="entry name" value="Transcrip_reg_TACO1"/>
    <property type="match status" value="1"/>
</dbReference>
<dbReference type="Gene3D" id="3.30.70.980">
    <property type="match status" value="2"/>
</dbReference>
<dbReference type="SUPFAM" id="SSF75625">
    <property type="entry name" value="YebC-like"/>
    <property type="match status" value="1"/>
</dbReference>
<dbReference type="InterPro" id="IPR032675">
    <property type="entry name" value="LRR_dom_sf"/>
</dbReference>
<proteinExistence type="inferred from homology"/>
<dbReference type="InterPro" id="IPR017856">
    <property type="entry name" value="Integrase-like_N"/>
</dbReference>
<dbReference type="PANTHER" id="PTHR12532:SF0">
    <property type="entry name" value="TRANSLATIONAL ACTIVATOR OF CYTOCHROME C OXIDASE 1"/>
    <property type="match status" value="1"/>
</dbReference>
<dbReference type="PANTHER" id="PTHR12532">
    <property type="entry name" value="TRANSLATIONAL ACTIVATOR OF CYTOCHROME C OXIDASE 1"/>
    <property type="match status" value="1"/>
</dbReference>
<dbReference type="SMART" id="SM00367">
    <property type="entry name" value="LRR_CC"/>
    <property type="match status" value="3"/>
</dbReference>
<dbReference type="GO" id="GO:0009507">
    <property type="term" value="C:chloroplast"/>
    <property type="evidence" value="ECO:0007669"/>
    <property type="project" value="TreeGrafter"/>
</dbReference>
<dbReference type="Gene3D" id="1.10.10.200">
    <property type="match status" value="1"/>
</dbReference>
<dbReference type="InterPro" id="IPR002876">
    <property type="entry name" value="Transcrip_reg_TACO1-like"/>
</dbReference>
<feature type="domain" description="TACO1/YebC-like N-terminal" evidence="3">
    <location>
        <begin position="260"/>
        <end position="329"/>
    </location>
</feature>
<dbReference type="FunFam" id="3.30.70.980:FF:000011">
    <property type="entry name" value="Putative transcriptional regulatory protein"/>
    <property type="match status" value="1"/>
</dbReference>
<feature type="domain" description="TACO1/YebC-like second and third" evidence="2">
    <location>
        <begin position="335"/>
        <end position="501"/>
    </location>
</feature>
<dbReference type="EMBL" id="JACGWN010000016">
    <property type="protein sequence ID" value="KAL0394096.1"/>
    <property type="molecule type" value="Genomic_DNA"/>
</dbReference>